<dbReference type="Pfam" id="PF11716">
    <property type="entry name" value="MDMPI_N"/>
    <property type="match status" value="1"/>
</dbReference>
<proteinExistence type="predicted"/>
<accession>A0A5M3W9P6</accession>
<dbReference type="SUPFAM" id="SSF109854">
    <property type="entry name" value="DinB/YfiT-like putative metalloenzymes"/>
    <property type="match status" value="1"/>
</dbReference>
<organism evidence="2 3">
    <name type="scientific">Acrocarpospora corrugata</name>
    <dbReference type="NCBI Taxonomy" id="35763"/>
    <lineage>
        <taxon>Bacteria</taxon>
        <taxon>Bacillati</taxon>
        <taxon>Actinomycetota</taxon>
        <taxon>Actinomycetes</taxon>
        <taxon>Streptosporangiales</taxon>
        <taxon>Streptosporangiaceae</taxon>
        <taxon>Acrocarpospora</taxon>
    </lineage>
</organism>
<comment type="caution">
    <text evidence="2">The sequence shown here is derived from an EMBL/GenBank/DDBJ whole genome shotgun (WGS) entry which is preliminary data.</text>
</comment>
<dbReference type="InterPro" id="IPR034660">
    <property type="entry name" value="DinB/YfiT-like"/>
</dbReference>
<protein>
    <recommendedName>
        <fullName evidence="1">Mycothiol-dependent maleylpyruvate isomerase metal-binding domain-containing protein</fullName>
    </recommendedName>
</protein>
<dbReference type="Gene3D" id="1.20.120.450">
    <property type="entry name" value="dinb family like domain"/>
    <property type="match status" value="1"/>
</dbReference>
<reference evidence="2 3" key="1">
    <citation type="submission" date="2019-10" db="EMBL/GenBank/DDBJ databases">
        <title>Whole genome shotgun sequence of Acrocarpospora corrugata NBRC 13972.</title>
        <authorList>
            <person name="Ichikawa N."/>
            <person name="Kimura A."/>
            <person name="Kitahashi Y."/>
            <person name="Komaki H."/>
            <person name="Oguchi A."/>
        </authorList>
    </citation>
    <scope>NUCLEOTIDE SEQUENCE [LARGE SCALE GENOMIC DNA]</scope>
    <source>
        <strain evidence="2 3">NBRC 13972</strain>
    </source>
</reference>
<dbReference type="InterPro" id="IPR036527">
    <property type="entry name" value="SCP2_sterol-bd_dom_sf"/>
</dbReference>
<dbReference type="GO" id="GO:0046872">
    <property type="term" value="F:metal ion binding"/>
    <property type="evidence" value="ECO:0007669"/>
    <property type="project" value="InterPro"/>
</dbReference>
<dbReference type="AlphaFoldDB" id="A0A5M3W9P6"/>
<sequence>MVGTITLGQWQASRDALRRTGDRFLALVGSLPDSEAMATAEWTVADTVAHVRTIAALYTAILQPGKVPHPFPYAERQITTATVDTVAEMNDVVLRNFTERDPRVLQDLLASDIEDILNGTKDADPAAPVPWLGDSRVPVAGVVAHLVNELLVHGWDISRAARTHWDFPSEDAALFFELFLIGMLRHDAGSLLGPPVPGRRIAVEFHSPHTTPVTLVLRDRQVTLEETGRGADARLSFDPATLNLMLFGRMSKARAALSGKVTARGPRLWRLAEFLRIVHLPSNSYPKTGTTRTS</sequence>
<gene>
    <name evidence="2" type="ORF">Acor_78540</name>
</gene>
<evidence type="ECO:0000313" key="2">
    <source>
        <dbReference type="EMBL" id="GES05785.1"/>
    </source>
</evidence>
<dbReference type="EMBL" id="BLAD01000112">
    <property type="protein sequence ID" value="GES05785.1"/>
    <property type="molecule type" value="Genomic_DNA"/>
</dbReference>
<name>A0A5M3W9P6_9ACTN</name>
<keyword evidence="3" id="KW-1185">Reference proteome</keyword>
<dbReference type="OrthoDB" id="3669840at2"/>
<dbReference type="InterPro" id="IPR024344">
    <property type="entry name" value="MDMPI_metal-binding"/>
</dbReference>
<dbReference type="SUPFAM" id="SSF55718">
    <property type="entry name" value="SCP-like"/>
    <property type="match status" value="1"/>
</dbReference>
<evidence type="ECO:0000313" key="3">
    <source>
        <dbReference type="Proteomes" id="UP000334990"/>
    </source>
</evidence>
<evidence type="ECO:0000259" key="1">
    <source>
        <dbReference type="Pfam" id="PF11716"/>
    </source>
</evidence>
<feature type="domain" description="Mycothiol-dependent maleylpyruvate isomerase metal-binding" evidence="1">
    <location>
        <begin position="18"/>
        <end position="157"/>
    </location>
</feature>
<dbReference type="Proteomes" id="UP000334990">
    <property type="component" value="Unassembled WGS sequence"/>
</dbReference>